<evidence type="ECO:0000256" key="1">
    <source>
        <dbReference type="SAM" id="Phobius"/>
    </source>
</evidence>
<keyword evidence="1" id="KW-1133">Transmembrane helix</keyword>
<sequence>MGRAGPHRPERSAPGPLRARSRTGCAAVIAVLALLLVSLLGGTLAYGAAGNLGYQTGWRGTPRLAMTIDSCSSHGSGQSLVHACFGHGDRGSADTVDGEWLLDDLSHGYHRGTVLSVRCSPTGGCVEVGAGHVAGDIAKLLFGLWLATATPGVGLALLSVRRNERPGRAPRTGLSLPFRLGLVWFAALPALALLSGVLSLFL</sequence>
<reference evidence="2 3" key="1">
    <citation type="submission" date="2018-11" db="EMBL/GenBank/DDBJ databases">
        <title>Sequencing the genomes of 1000 actinobacteria strains.</title>
        <authorList>
            <person name="Klenk H.-P."/>
        </authorList>
    </citation>
    <scope>NUCLEOTIDE SEQUENCE [LARGE SCALE GENOMIC DNA]</scope>
    <source>
        <strain evidence="2 3">DSM 44780</strain>
    </source>
</reference>
<gene>
    <name evidence="2" type="ORF">EDD39_4899</name>
</gene>
<protein>
    <submittedName>
        <fullName evidence="2">Uncharacterized protein</fullName>
    </submittedName>
</protein>
<dbReference type="EMBL" id="RJVJ01000001">
    <property type="protein sequence ID" value="ROR46616.1"/>
    <property type="molecule type" value="Genomic_DNA"/>
</dbReference>
<dbReference type="OrthoDB" id="3874217at2"/>
<evidence type="ECO:0000313" key="2">
    <source>
        <dbReference type="EMBL" id="ROR46616.1"/>
    </source>
</evidence>
<organism evidence="2 3">
    <name type="scientific">Kitasatospora cineracea</name>
    <dbReference type="NCBI Taxonomy" id="88074"/>
    <lineage>
        <taxon>Bacteria</taxon>
        <taxon>Bacillati</taxon>
        <taxon>Actinomycetota</taxon>
        <taxon>Actinomycetes</taxon>
        <taxon>Kitasatosporales</taxon>
        <taxon>Streptomycetaceae</taxon>
        <taxon>Kitasatospora</taxon>
    </lineage>
</organism>
<dbReference type="AlphaFoldDB" id="A0A8G1UM73"/>
<evidence type="ECO:0000313" key="3">
    <source>
        <dbReference type="Proteomes" id="UP000267408"/>
    </source>
</evidence>
<keyword evidence="1" id="KW-0812">Transmembrane</keyword>
<name>A0A8G1UM73_9ACTN</name>
<proteinExistence type="predicted"/>
<keyword evidence="1" id="KW-0472">Membrane</keyword>
<accession>A0A8G1UM73</accession>
<dbReference type="Proteomes" id="UP000267408">
    <property type="component" value="Unassembled WGS sequence"/>
</dbReference>
<dbReference type="RefSeq" id="WP_148089508.1">
    <property type="nucleotide sequence ID" value="NZ_RJVJ01000001.1"/>
</dbReference>
<feature type="transmembrane region" description="Helical" evidence="1">
    <location>
        <begin position="181"/>
        <end position="201"/>
    </location>
</feature>
<feature type="transmembrane region" description="Helical" evidence="1">
    <location>
        <begin position="140"/>
        <end position="160"/>
    </location>
</feature>
<comment type="caution">
    <text evidence="2">The sequence shown here is derived from an EMBL/GenBank/DDBJ whole genome shotgun (WGS) entry which is preliminary data.</text>
</comment>